<reference evidence="4" key="1">
    <citation type="submission" date="2018-07" db="EMBL/GenBank/DDBJ databases">
        <authorList>
            <person name="Peiro R."/>
            <person name="Begona"/>
            <person name="Cbmso G."/>
            <person name="Lopez M."/>
            <person name="Gonzalez S."/>
        </authorList>
    </citation>
    <scope>NUCLEOTIDE SEQUENCE [LARGE SCALE GENOMIC DNA]</scope>
</reference>
<protein>
    <recommendedName>
        <fullName evidence="1">Thiol:disulfide interchange protein</fullName>
    </recommendedName>
</protein>
<dbReference type="Pfam" id="PF13098">
    <property type="entry name" value="Thioredoxin_2"/>
    <property type="match status" value="1"/>
</dbReference>
<dbReference type="Gene3D" id="3.10.450.70">
    <property type="entry name" value="Disulphide bond isomerase, DsbC/G, N-terminal"/>
    <property type="match status" value="1"/>
</dbReference>
<dbReference type="InterPro" id="IPR012336">
    <property type="entry name" value="Thioredoxin-like_fold"/>
</dbReference>
<dbReference type="AlphaFoldDB" id="A0A376AEL8"/>
<dbReference type="EMBL" id="UEYP01000021">
    <property type="protein sequence ID" value="SSC66107.1"/>
    <property type="molecule type" value="Genomic_DNA"/>
</dbReference>
<name>A0A376AEL8_9HYPH</name>
<dbReference type="CDD" id="cd03020">
    <property type="entry name" value="DsbA_DsbC_DsbG"/>
    <property type="match status" value="1"/>
</dbReference>
<dbReference type="Proteomes" id="UP000254764">
    <property type="component" value="Unassembled WGS sequence"/>
</dbReference>
<dbReference type="InterPro" id="IPR009094">
    <property type="entry name" value="DiS-bond_isomerase_DsbC/G_N_sf"/>
</dbReference>
<comment type="subcellular location">
    <subcellularLocation>
        <location evidence="1">Periplasm</location>
    </subcellularLocation>
</comment>
<keyword evidence="1" id="KW-0676">Redox-active center</keyword>
<keyword evidence="1" id="KW-0732">Signal</keyword>
<keyword evidence="1" id="KW-0574">Periplasm</keyword>
<dbReference type="SUPFAM" id="SSF52833">
    <property type="entry name" value="Thioredoxin-like"/>
    <property type="match status" value="1"/>
</dbReference>
<evidence type="ECO:0000313" key="4">
    <source>
        <dbReference type="Proteomes" id="UP000254764"/>
    </source>
</evidence>
<dbReference type="PANTHER" id="PTHR35272">
    <property type="entry name" value="THIOL:DISULFIDE INTERCHANGE PROTEIN DSBC-RELATED"/>
    <property type="match status" value="1"/>
</dbReference>
<dbReference type="Gene3D" id="3.40.30.10">
    <property type="entry name" value="Glutaredoxin"/>
    <property type="match status" value="1"/>
</dbReference>
<evidence type="ECO:0000259" key="2">
    <source>
        <dbReference type="Pfam" id="PF13098"/>
    </source>
</evidence>
<organism evidence="3 4">
    <name type="scientific">Ciceribacter selenitireducens ATCC BAA-1503</name>
    <dbReference type="NCBI Taxonomy" id="1336235"/>
    <lineage>
        <taxon>Bacteria</taxon>
        <taxon>Pseudomonadati</taxon>
        <taxon>Pseudomonadota</taxon>
        <taxon>Alphaproteobacteria</taxon>
        <taxon>Hyphomicrobiales</taxon>
        <taxon>Rhizobiaceae</taxon>
        <taxon>Ciceribacter</taxon>
    </lineage>
</organism>
<comment type="similarity">
    <text evidence="1">Belongs to the thioredoxin family. DsbC subfamily.</text>
</comment>
<gene>
    <name evidence="3" type="ORF">RHIZ70_1815</name>
</gene>
<proteinExistence type="inferred from homology"/>
<dbReference type="GO" id="GO:0042597">
    <property type="term" value="C:periplasmic space"/>
    <property type="evidence" value="ECO:0007669"/>
    <property type="project" value="UniProtKB-SubCell"/>
</dbReference>
<evidence type="ECO:0000256" key="1">
    <source>
        <dbReference type="RuleBase" id="RU364038"/>
    </source>
</evidence>
<evidence type="ECO:0000313" key="3">
    <source>
        <dbReference type="EMBL" id="SSC66107.1"/>
    </source>
</evidence>
<feature type="domain" description="Thioredoxin-like fold" evidence="2">
    <location>
        <begin position="114"/>
        <end position="229"/>
    </location>
</feature>
<dbReference type="InterPro" id="IPR051470">
    <property type="entry name" value="Thiol:disulfide_interchange"/>
</dbReference>
<dbReference type="SUPFAM" id="SSF54423">
    <property type="entry name" value="DsbC/DsbG N-terminal domain-like"/>
    <property type="match status" value="1"/>
</dbReference>
<keyword evidence="4" id="KW-1185">Reference proteome</keyword>
<dbReference type="InterPro" id="IPR036249">
    <property type="entry name" value="Thioredoxin-like_sf"/>
</dbReference>
<comment type="function">
    <text evidence="1">Required for disulfide bond formation in some periplasmic proteins. Acts by transferring its disulfide bond to other proteins and is reduced in the process.</text>
</comment>
<sequence>MLCGAFAATFGAAQDVDPKAEDYPPVLKVIEQQGLTILGEMQVPGGLRAFAAKAGAQPLALYLTPDGEHVVVGTLVDGSGQDMAEAQLKEMVEAPIKEEGWKKLERSTWVQDGEQNAPRIVYVFTDPNCPYCNQFWTAARPWVETGKVQLRHVMVGVIRQDSPAKAAAILEATSPQDALAENELNYQNGGISPLETVAPDMAAKLEANAALMTELGFAGTPAIVFRKVDGSIGNVAGLPQGAALEMILGPK</sequence>
<dbReference type="InterPro" id="IPR033954">
    <property type="entry name" value="DiS-bond_Isoase_DsbC/G"/>
</dbReference>
<dbReference type="PANTHER" id="PTHR35272:SF4">
    <property type="entry name" value="THIOL:DISULFIDE INTERCHANGE PROTEIN DSBG"/>
    <property type="match status" value="1"/>
</dbReference>
<dbReference type="NCBIfam" id="NF008657">
    <property type="entry name" value="PRK11657.1"/>
    <property type="match status" value="1"/>
</dbReference>
<accession>A0A376AEL8</accession>